<comment type="caution">
    <text evidence="1">The sequence shown here is derived from an EMBL/GenBank/DDBJ whole genome shotgun (WGS) entry which is preliminary data.</text>
</comment>
<sequence length="297" mass="32637">DKLKQLIEQASKTNKQGGNSNRVHLLGHGLGCLFINHFLADFVTEQWKAQFIESFISVSGPYGGNVGVFGQLAGLKEWNLLPSISAFETELVTNALAGLYWQLPNQNIPFASTSNTNEGNNEKQSNDLPIVAYVKCKNATLTAKNMTWAFTTTGRFQQAASLSKAVSAQTELKAPNVSAHIFIAYSIDKVSLNRSPQFMKKIYRKKKISDELSDEKATTPVQILFNGVDGTWQNEIVVELLGEGDGEIPIKSLRAPFAWKGMQKLPVSTSELQGTSHSAILSDSRFINSLLKILLDS</sequence>
<dbReference type="InterPro" id="IPR003386">
    <property type="entry name" value="LACT/PDAT_acylTrfase"/>
</dbReference>
<dbReference type="GO" id="GO:0008374">
    <property type="term" value="F:O-acyltransferase activity"/>
    <property type="evidence" value="ECO:0007669"/>
    <property type="project" value="InterPro"/>
</dbReference>
<organism evidence="1 2">
    <name type="scientific">Streblomastix strix</name>
    <dbReference type="NCBI Taxonomy" id="222440"/>
    <lineage>
        <taxon>Eukaryota</taxon>
        <taxon>Metamonada</taxon>
        <taxon>Preaxostyla</taxon>
        <taxon>Oxymonadida</taxon>
        <taxon>Streblomastigidae</taxon>
        <taxon>Streblomastix</taxon>
    </lineage>
</organism>
<dbReference type="AlphaFoldDB" id="A0A5J4TE02"/>
<dbReference type="OrthoDB" id="190846at2759"/>
<dbReference type="Pfam" id="PF02450">
    <property type="entry name" value="LCAT"/>
    <property type="match status" value="1"/>
</dbReference>
<evidence type="ECO:0000313" key="1">
    <source>
        <dbReference type="EMBL" id="KAA6356003.1"/>
    </source>
</evidence>
<dbReference type="SUPFAM" id="SSF53474">
    <property type="entry name" value="alpha/beta-Hydrolases"/>
    <property type="match status" value="1"/>
</dbReference>
<dbReference type="PANTHER" id="PTHR11440">
    <property type="entry name" value="LECITHIN-CHOLESTEROL ACYLTRANSFERASE-RELATED"/>
    <property type="match status" value="1"/>
</dbReference>
<proteinExistence type="predicted"/>
<feature type="non-terminal residue" evidence="1">
    <location>
        <position position="1"/>
    </location>
</feature>
<dbReference type="GO" id="GO:0006629">
    <property type="term" value="P:lipid metabolic process"/>
    <property type="evidence" value="ECO:0007669"/>
    <property type="project" value="InterPro"/>
</dbReference>
<protein>
    <submittedName>
        <fullName evidence="1">Uncharacterized protein</fullName>
    </submittedName>
</protein>
<evidence type="ECO:0000313" key="2">
    <source>
        <dbReference type="Proteomes" id="UP000324800"/>
    </source>
</evidence>
<dbReference type="Gene3D" id="3.40.50.1820">
    <property type="entry name" value="alpha/beta hydrolase"/>
    <property type="match status" value="1"/>
</dbReference>
<dbReference type="EMBL" id="SNRW01033692">
    <property type="protein sequence ID" value="KAA6356003.1"/>
    <property type="molecule type" value="Genomic_DNA"/>
</dbReference>
<gene>
    <name evidence="1" type="ORF">EZS28_048470</name>
</gene>
<accession>A0A5J4TE02</accession>
<dbReference type="Proteomes" id="UP000324800">
    <property type="component" value="Unassembled WGS sequence"/>
</dbReference>
<dbReference type="InterPro" id="IPR029058">
    <property type="entry name" value="AB_hydrolase_fold"/>
</dbReference>
<name>A0A5J4TE02_9EUKA</name>
<reference evidence="1 2" key="1">
    <citation type="submission" date="2019-03" db="EMBL/GenBank/DDBJ databases">
        <title>Single cell metagenomics reveals metabolic interactions within the superorganism composed of flagellate Streblomastix strix and complex community of Bacteroidetes bacteria on its surface.</title>
        <authorList>
            <person name="Treitli S.C."/>
            <person name="Kolisko M."/>
            <person name="Husnik F."/>
            <person name="Keeling P."/>
            <person name="Hampl V."/>
        </authorList>
    </citation>
    <scope>NUCLEOTIDE SEQUENCE [LARGE SCALE GENOMIC DNA]</scope>
    <source>
        <strain evidence="1">ST1C</strain>
    </source>
</reference>